<name>A0A316EN34_9BURK</name>
<dbReference type="GeneID" id="98342384"/>
<sequence>MGLSSNQIRIVRQMKGGYRLRIIRSPITHMESYAELYKPGEPMDAEVIGWWRILKLIEAGQICPDPSPMEVATELILC</sequence>
<organism evidence="1 2">
    <name type="scientific">Cupriavidus plantarum</name>
    <dbReference type="NCBI Taxonomy" id="942865"/>
    <lineage>
        <taxon>Bacteria</taxon>
        <taxon>Pseudomonadati</taxon>
        <taxon>Pseudomonadota</taxon>
        <taxon>Betaproteobacteria</taxon>
        <taxon>Burkholderiales</taxon>
        <taxon>Burkholderiaceae</taxon>
        <taxon>Cupriavidus</taxon>
    </lineage>
</organism>
<accession>A0A316EN34</accession>
<reference evidence="1 2" key="1">
    <citation type="submission" date="2018-05" db="EMBL/GenBank/DDBJ databases">
        <title>Genomic Encyclopedia of Type Strains, Phase IV (KMG-V): Genome sequencing to study the core and pangenomes of soil and plant-associated prokaryotes.</title>
        <authorList>
            <person name="Whitman W."/>
        </authorList>
    </citation>
    <scope>NUCLEOTIDE SEQUENCE [LARGE SCALE GENOMIC DNA]</scope>
    <source>
        <strain evidence="1 2">SLV-132</strain>
    </source>
</reference>
<proteinExistence type="predicted"/>
<gene>
    <name evidence="1" type="ORF">C7419_10459</name>
</gene>
<dbReference type="RefSeq" id="WP_109584507.1">
    <property type="nucleotide sequence ID" value="NZ_CAJPUX010000004.1"/>
</dbReference>
<comment type="caution">
    <text evidence="1">The sequence shown here is derived from an EMBL/GenBank/DDBJ whole genome shotgun (WGS) entry which is preliminary data.</text>
</comment>
<dbReference type="AlphaFoldDB" id="A0A316EN34"/>
<keyword evidence="2" id="KW-1185">Reference proteome</keyword>
<evidence type="ECO:0000313" key="2">
    <source>
        <dbReference type="Proteomes" id="UP000245754"/>
    </source>
</evidence>
<protein>
    <submittedName>
        <fullName evidence="1">Uncharacterized protein</fullName>
    </submittedName>
</protein>
<dbReference type="Proteomes" id="UP000245754">
    <property type="component" value="Unassembled WGS sequence"/>
</dbReference>
<evidence type="ECO:0000313" key="1">
    <source>
        <dbReference type="EMBL" id="PWK33386.1"/>
    </source>
</evidence>
<dbReference type="EMBL" id="QGGT01000004">
    <property type="protein sequence ID" value="PWK33386.1"/>
    <property type="molecule type" value="Genomic_DNA"/>
</dbReference>